<sequence>MAARRVVKLLYVVITCCFFAISVCDKDNYVEELFIKPLNNGFIYTHFQFTTKWNVSIWQEESLKHYNVFPKSLGDTLQAFSIQELHLTLTQGLWRHSKWGYPVRDAPPGAELWVWFQDTVEDIDQQWISLTNALSGQFCASLNFLDGTSTVQPQLSFRPEGINHKDKSVNSSYIRYAALPKENVCTENLTPWKKLLPCGEKTGLGSLLKAKKLYDANYHSLAVSIRPVCRSRSSCEDPSLELSQSLSLVIDNHIRNNGRRDWSLRQLFGETLSGHCPLASRSVVYTDTTDIEGSAILSPPPGETHIEMNHGHTRTYAVHNVKDFTLNNGRLNIGAKYTTSLIPYTSVQPPILHAQRFASGYGQERGGIVCLLHNEDPHANITVIYMESIPWYIRVYFHTLTIESEGVKIKPEYQHFVAGKDRARPHLMELVFTLPRSSTTRLSIEFDRAFLKWTEYPPDASQGFLINSAVISTVLVRPPNHMFGFAESSELSHMFNNTRETYFMRLHTETLLVALATPDFSMPYNVICLVCTVVAIAFGSIHNLTTRRFIVEEAHKKGGIIGKIKNFFRRKSVPAAQSEGSEIKSHLKDS</sequence>
<dbReference type="PANTHER" id="PTHR12959:SF11">
    <property type="entry name" value="GPI TRANSAMIDASE COMPONENT PIG-T"/>
    <property type="match status" value="1"/>
</dbReference>
<dbReference type="PANTHER" id="PTHR12959">
    <property type="entry name" value="GPI TRANSAMIDASE COMPONENT PIG-T-RELATED"/>
    <property type="match status" value="1"/>
</dbReference>
<feature type="chain" id="PRO_5045939138" evidence="2">
    <location>
        <begin position="25"/>
        <end position="590"/>
    </location>
</feature>
<keyword evidence="1" id="KW-0812">Transmembrane</keyword>
<evidence type="ECO:0000313" key="3">
    <source>
        <dbReference type="Proteomes" id="UP000695022"/>
    </source>
</evidence>
<dbReference type="GeneID" id="106808934"/>
<gene>
    <name evidence="4" type="primary">LOC106808934</name>
</gene>
<name>A0ABM1E575_PRICU</name>
<dbReference type="RefSeq" id="XP_014667346.1">
    <property type="nucleotide sequence ID" value="XM_014811860.1"/>
</dbReference>
<keyword evidence="3" id="KW-1185">Reference proteome</keyword>
<feature type="transmembrane region" description="Helical" evidence="1">
    <location>
        <begin position="522"/>
        <end position="541"/>
    </location>
</feature>
<evidence type="ECO:0000313" key="4">
    <source>
        <dbReference type="RefSeq" id="XP_014667346.1"/>
    </source>
</evidence>
<keyword evidence="1" id="KW-1133">Transmembrane helix</keyword>
<organism evidence="3 4">
    <name type="scientific">Priapulus caudatus</name>
    <name type="common">Priapulid worm</name>
    <dbReference type="NCBI Taxonomy" id="37621"/>
    <lineage>
        <taxon>Eukaryota</taxon>
        <taxon>Metazoa</taxon>
        <taxon>Ecdysozoa</taxon>
        <taxon>Scalidophora</taxon>
        <taxon>Priapulida</taxon>
        <taxon>Priapulimorpha</taxon>
        <taxon>Priapulimorphida</taxon>
        <taxon>Priapulidae</taxon>
        <taxon>Priapulus</taxon>
    </lineage>
</organism>
<dbReference type="InterPro" id="IPR007245">
    <property type="entry name" value="PIG-T"/>
</dbReference>
<evidence type="ECO:0000256" key="2">
    <source>
        <dbReference type="SAM" id="SignalP"/>
    </source>
</evidence>
<proteinExistence type="predicted"/>
<feature type="signal peptide" evidence="2">
    <location>
        <begin position="1"/>
        <end position="24"/>
    </location>
</feature>
<reference evidence="4" key="1">
    <citation type="submission" date="2025-08" db="UniProtKB">
        <authorList>
            <consortium name="RefSeq"/>
        </authorList>
    </citation>
    <scope>IDENTIFICATION</scope>
</reference>
<evidence type="ECO:0000256" key="1">
    <source>
        <dbReference type="SAM" id="Phobius"/>
    </source>
</evidence>
<dbReference type="Proteomes" id="UP000695022">
    <property type="component" value="Unplaced"/>
</dbReference>
<keyword evidence="2" id="KW-0732">Signal</keyword>
<keyword evidence="1" id="KW-0472">Membrane</keyword>
<accession>A0ABM1E575</accession>
<protein>
    <submittedName>
        <fullName evidence="4">GPI transamidase component PIG-T-like</fullName>
    </submittedName>
</protein>
<dbReference type="Pfam" id="PF04113">
    <property type="entry name" value="Gpi16"/>
    <property type="match status" value="2"/>
</dbReference>